<evidence type="ECO:0000313" key="1">
    <source>
        <dbReference type="EMBL" id="CAD7605720.1"/>
    </source>
</evidence>
<sequence>MERHTFSVGIEPEEDLERNIHHEELEIKSEVDPPIKSEKCLKEEVNDYQLPKYLPGPITFYPIKEELISEIDLPLKSEDYFQEEVYANQQPEDCTSPIFLPIKEELPNEQENLKYSSLLEQYETSQTKFDNLITHSLKTKKNEAKCKEDCCSKYAESESKGRYGWAWATCTKEGCSQWTLSGGICIKHGGVRASCKEEGCSERVVRGGKCIKHGEVTTTSKEEEWYKWAGGGVECNKRERTQATCKEGCSKWVVRVSKWVVKEGKCVKHGATRTKCKEEGCHKWSMRRGKCTKHGGTRATCKEEGCSRKTHKGGKCMKHYLAWETCNEKGCSQWALSGGICMRHGWTQVKNINKGGCFS</sequence>
<dbReference type="PANTHER" id="PTHR31827">
    <property type="entry name" value="EMB|CAB89363.1"/>
    <property type="match status" value="1"/>
</dbReference>
<dbReference type="EMBL" id="OE844590">
    <property type="protein sequence ID" value="CAD7605720.1"/>
    <property type="molecule type" value="Genomic_DNA"/>
</dbReference>
<dbReference type="PANTHER" id="PTHR31827:SF1">
    <property type="entry name" value="EMB|CAB89363.1"/>
    <property type="match status" value="1"/>
</dbReference>
<gene>
    <name evidence="1" type="ORF">TGEB3V08_LOCUS9598</name>
</gene>
<proteinExistence type="predicted"/>
<organism evidence="1">
    <name type="scientific">Timema genevievae</name>
    <name type="common">Walking stick</name>
    <dbReference type="NCBI Taxonomy" id="629358"/>
    <lineage>
        <taxon>Eukaryota</taxon>
        <taxon>Metazoa</taxon>
        <taxon>Ecdysozoa</taxon>
        <taxon>Arthropoda</taxon>
        <taxon>Hexapoda</taxon>
        <taxon>Insecta</taxon>
        <taxon>Pterygota</taxon>
        <taxon>Neoptera</taxon>
        <taxon>Polyneoptera</taxon>
        <taxon>Phasmatodea</taxon>
        <taxon>Timematodea</taxon>
        <taxon>Timematoidea</taxon>
        <taxon>Timematidae</taxon>
        <taxon>Timema</taxon>
    </lineage>
</organism>
<protein>
    <submittedName>
        <fullName evidence="1">Uncharacterized protein</fullName>
    </submittedName>
</protein>
<dbReference type="AlphaFoldDB" id="A0A7R9PQA7"/>
<name>A0A7R9PQA7_TIMGE</name>
<accession>A0A7R9PQA7</accession>
<reference evidence="1" key="1">
    <citation type="submission" date="2020-11" db="EMBL/GenBank/DDBJ databases">
        <authorList>
            <person name="Tran Van P."/>
        </authorList>
    </citation>
    <scope>NUCLEOTIDE SEQUENCE</scope>
</reference>